<keyword evidence="4" id="KW-1185">Reference proteome</keyword>
<dbReference type="Proteomes" id="UP001597458">
    <property type="component" value="Unassembled WGS sequence"/>
</dbReference>
<name>A0ABW5PM62_9BACI</name>
<dbReference type="InterPro" id="IPR029057">
    <property type="entry name" value="PRTase-like"/>
</dbReference>
<dbReference type="PANTHER" id="PTHR47505:SF1">
    <property type="entry name" value="DNA UTILIZATION PROTEIN YHGH"/>
    <property type="match status" value="1"/>
</dbReference>
<evidence type="ECO:0000256" key="1">
    <source>
        <dbReference type="ARBA" id="ARBA00008007"/>
    </source>
</evidence>
<dbReference type="PANTHER" id="PTHR47505">
    <property type="entry name" value="DNA UTILIZATION PROTEIN YHGH"/>
    <property type="match status" value="1"/>
</dbReference>
<reference evidence="4" key="1">
    <citation type="journal article" date="2019" name="Int. J. Syst. Evol. Microbiol.">
        <title>The Global Catalogue of Microorganisms (GCM) 10K type strain sequencing project: providing services to taxonomists for standard genome sequencing and annotation.</title>
        <authorList>
            <consortium name="The Broad Institute Genomics Platform"/>
            <consortium name="The Broad Institute Genome Sequencing Center for Infectious Disease"/>
            <person name="Wu L."/>
            <person name="Ma J."/>
        </authorList>
    </citation>
    <scope>NUCLEOTIDE SEQUENCE [LARGE SCALE GENOMIC DNA]</scope>
    <source>
        <strain evidence="4">TISTR 2241</strain>
    </source>
</reference>
<dbReference type="EMBL" id="JBHUMR010000001">
    <property type="protein sequence ID" value="MFD2615828.1"/>
    <property type="molecule type" value="Genomic_DNA"/>
</dbReference>
<dbReference type="SUPFAM" id="SSF53271">
    <property type="entry name" value="PRTase-like"/>
    <property type="match status" value="1"/>
</dbReference>
<proteinExistence type="inferred from homology"/>
<dbReference type="InterPro" id="IPR051910">
    <property type="entry name" value="ComF/GntX_DNA_util-trans"/>
</dbReference>
<evidence type="ECO:0000313" key="3">
    <source>
        <dbReference type="EMBL" id="MFD2615828.1"/>
    </source>
</evidence>
<dbReference type="InterPro" id="IPR000836">
    <property type="entry name" value="PRTase_dom"/>
</dbReference>
<dbReference type="RefSeq" id="WP_141191068.1">
    <property type="nucleotide sequence ID" value="NZ_JBHUMR010000001.1"/>
</dbReference>
<evidence type="ECO:0000259" key="2">
    <source>
        <dbReference type="Pfam" id="PF00156"/>
    </source>
</evidence>
<feature type="domain" description="Phosphoribosyltransferase" evidence="2">
    <location>
        <begin position="220"/>
        <end position="262"/>
    </location>
</feature>
<protein>
    <submittedName>
        <fullName evidence="3">ComF family protein</fullName>
    </submittedName>
</protein>
<sequence>MSLCLWCQSIYAHPLDFRHLFSVSNQVGYCPQCLVKLEQIPAHQSCRLCGRDLTKLDAIYIKDGTCLDCKKWEEGPSHGLLEKNYALYSYNDFMKEIMSAFKFRGDVLLAEGFKPIVQMLYKRVIKESSLTWFEKARYLFFYQMGWQFKEYPYVIVPLPLSQKRLKERGYNQSVVLAELLQQRIIPAIRRSEDGGKQSKKGRAERLNTIQNPFRLDSDYTDAIYGQCVLLIDDIYTTGTTLRLAAAALKVAKPKHVISLTLCHG</sequence>
<dbReference type="CDD" id="cd06223">
    <property type="entry name" value="PRTases_typeI"/>
    <property type="match status" value="1"/>
</dbReference>
<organism evidence="3 4">
    <name type="scientific">Terrilactibacillus laevilacticus</name>
    <dbReference type="NCBI Taxonomy" id="1380157"/>
    <lineage>
        <taxon>Bacteria</taxon>
        <taxon>Bacillati</taxon>
        <taxon>Bacillota</taxon>
        <taxon>Bacilli</taxon>
        <taxon>Bacillales</taxon>
        <taxon>Bacillaceae</taxon>
        <taxon>Terrilactibacillus</taxon>
    </lineage>
</organism>
<dbReference type="Gene3D" id="3.40.50.2020">
    <property type="match status" value="1"/>
</dbReference>
<gene>
    <name evidence="3" type="ORF">ACFSTF_00520</name>
</gene>
<accession>A0ABW5PM62</accession>
<comment type="similarity">
    <text evidence="1">Belongs to the ComF/GntX family.</text>
</comment>
<evidence type="ECO:0000313" key="4">
    <source>
        <dbReference type="Proteomes" id="UP001597458"/>
    </source>
</evidence>
<dbReference type="Pfam" id="PF00156">
    <property type="entry name" value="Pribosyltran"/>
    <property type="match status" value="1"/>
</dbReference>
<comment type="caution">
    <text evidence="3">The sequence shown here is derived from an EMBL/GenBank/DDBJ whole genome shotgun (WGS) entry which is preliminary data.</text>
</comment>